<proteinExistence type="predicted"/>
<feature type="domain" description="2Fe-2S ferredoxin-type" evidence="9">
    <location>
        <begin position="255"/>
        <end position="345"/>
    </location>
</feature>
<reference evidence="11 12" key="1">
    <citation type="submission" date="2012-11" db="EMBL/GenBank/DDBJ databases">
        <title>Whole genome sequence of Acidisphaera rubrifaciens HS-AP3.</title>
        <authorList>
            <person name="Azuma Y."/>
            <person name="Higashiura N."/>
            <person name="Hirakawa H."/>
            <person name="Matsushita K."/>
        </authorList>
    </citation>
    <scope>NUCLEOTIDE SEQUENCE [LARGE SCALE GENOMIC DNA]</scope>
    <source>
        <strain evidence="11 12">HS-AP3</strain>
    </source>
</reference>
<keyword evidence="4" id="KW-0479">Metal-binding</keyword>
<comment type="caution">
    <text evidence="11">The sequence shown here is derived from an EMBL/GenBank/DDBJ whole genome shotgun (WGS) entry which is preliminary data.</text>
</comment>
<evidence type="ECO:0000256" key="5">
    <source>
        <dbReference type="ARBA" id="ARBA00022827"/>
    </source>
</evidence>
<dbReference type="GO" id="GO:0050660">
    <property type="term" value="F:flavin adenine dinucleotide binding"/>
    <property type="evidence" value="ECO:0007669"/>
    <property type="project" value="TreeGrafter"/>
</dbReference>
<organism evidence="11 12">
    <name type="scientific">Acidisphaera rubrifaciens HS-AP3</name>
    <dbReference type="NCBI Taxonomy" id="1231350"/>
    <lineage>
        <taxon>Bacteria</taxon>
        <taxon>Pseudomonadati</taxon>
        <taxon>Pseudomonadota</taxon>
        <taxon>Alphaproteobacteria</taxon>
        <taxon>Acetobacterales</taxon>
        <taxon>Acetobacteraceae</taxon>
        <taxon>Acidisphaera</taxon>
    </lineage>
</organism>
<dbReference type="InterPro" id="IPR017927">
    <property type="entry name" value="FAD-bd_FR_type"/>
</dbReference>
<dbReference type="SUPFAM" id="SSF52343">
    <property type="entry name" value="Ferredoxin reductase-like, C-terminal NADP-linked domain"/>
    <property type="match status" value="1"/>
</dbReference>
<dbReference type="Pfam" id="PF00175">
    <property type="entry name" value="NAD_binding_1"/>
    <property type="match status" value="1"/>
</dbReference>
<protein>
    <submittedName>
        <fullName evidence="11">Phenylacetate-CoA oxygenase/reductase subunit PaaK</fullName>
    </submittedName>
</protein>
<keyword evidence="12" id="KW-1185">Reference proteome</keyword>
<feature type="domain" description="FAD-binding FR-type" evidence="10">
    <location>
        <begin position="1"/>
        <end position="95"/>
    </location>
</feature>
<accession>A0A0D6P647</accession>
<dbReference type="InterPro" id="IPR012675">
    <property type="entry name" value="Beta-grasp_dom_sf"/>
</dbReference>
<keyword evidence="2" id="KW-0285">Flavoprotein</keyword>
<comment type="cofactor">
    <cofactor evidence="1">
        <name>FAD</name>
        <dbReference type="ChEBI" id="CHEBI:57692"/>
    </cofactor>
</comment>
<name>A0A0D6P647_9PROT</name>
<keyword evidence="7" id="KW-0408">Iron</keyword>
<dbReference type="Gene3D" id="3.10.20.30">
    <property type="match status" value="1"/>
</dbReference>
<dbReference type="SUPFAM" id="SSF63380">
    <property type="entry name" value="Riboflavin synthase domain-like"/>
    <property type="match status" value="1"/>
</dbReference>
<dbReference type="InterPro" id="IPR039261">
    <property type="entry name" value="FNR_nucleotide-bd"/>
</dbReference>
<keyword evidence="8" id="KW-0411">Iron-sulfur</keyword>
<sequence>MRRETADAVSVVFDVPPPLASAYAFQAGQYLTLRREIEGAERRRSYSICAGADEGVLRIAIKQVDGGLFSTWALAELKPGDVLDVMTPTGRFGPALPAGAGLLHVAIAAGSGITPIVSIAATVLAREPDSRFVLLYGSRSTETILFRAVLEDLKDRYLGRFSVVHVLSQEQQDLSVLSGRLDAERLDALLRGLTGGARIDHAYVCGPAGMIDAAERVLAALPAPPGRVHVERFTSALDGVPRAPVPVAADAPPHATAAVIHNGARRDVPVAEGEAILDAALRAGLDLPYACKGGMCCTCRARVTEGAATMAVNYSLERWEEEAGYVLTCQARPTTSHIVVDYDTA</sequence>
<evidence type="ECO:0000256" key="7">
    <source>
        <dbReference type="ARBA" id="ARBA00023004"/>
    </source>
</evidence>
<evidence type="ECO:0000256" key="1">
    <source>
        <dbReference type="ARBA" id="ARBA00001974"/>
    </source>
</evidence>
<dbReference type="InterPro" id="IPR036010">
    <property type="entry name" value="2Fe-2S_ferredoxin-like_sf"/>
</dbReference>
<keyword evidence="3" id="KW-0001">2Fe-2S</keyword>
<dbReference type="NCBIfam" id="TIGR02160">
    <property type="entry name" value="PA_CoA_Oxy5"/>
    <property type="match status" value="1"/>
</dbReference>
<dbReference type="InterPro" id="IPR050415">
    <property type="entry name" value="MRET"/>
</dbReference>
<evidence type="ECO:0000259" key="10">
    <source>
        <dbReference type="PROSITE" id="PS51384"/>
    </source>
</evidence>
<dbReference type="Proteomes" id="UP000032680">
    <property type="component" value="Unassembled WGS sequence"/>
</dbReference>
<dbReference type="InterPro" id="IPR008333">
    <property type="entry name" value="Cbr1-like_FAD-bd_dom"/>
</dbReference>
<evidence type="ECO:0000256" key="4">
    <source>
        <dbReference type="ARBA" id="ARBA00022723"/>
    </source>
</evidence>
<dbReference type="Gene3D" id="3.40.50.80">
    <property type="entry name" value="Nucleotide-binding domain of ferredoxin-NADP reductase (FNR) module"/>
    <property type="match status" value="1"/>
</dbReference>
<dbReference type="Pfam" id="PF00970">
    <property type="entry name" value="FAD_binding_6"/>
    <property type="match status" value="1"/>
</dbReference>
<dbReference type="CDD" id="cd00207">
    <property type="entry name" value="fer2"/>
    <property type="match status" value="1"/>
</dbReference>
<dbReference type="CDD" id="cd06214">
    <property type="entry name" value="PA_degradation_oxidoreductase_like"/>
    <property type="match status" value="1"/>
</dbReference>
<evidence type="ECO:0000256" key="6">
    <source>
        <dbReference type="ARBA" id="ARBA00023002"/>
    </source>
</evidence>
<dbReference type="PROSITE" id="PS51384">
    <property type="entry name" value="FAD_FR"/>
    <property type="match status" value="1"/>
</dbReference>
<dbReference type="PANTHER" id="PTHR47354:SF8">
    <property type="entry name" value="1,2-PHENYLACETYL-COA EPOXIDASE, SUBUNIT E"/>
    <property type="match status" value="1"/>
</dbReference>
<dbReference type="InterPro" id="IPR001433">
    <property type="entry name" value="OxRdtase_FAD/NAD-bd"/>
</dbReference>
<dbReference type="InterPro" id="IPR001041">
    <property type="entry name" value="2Fe-2S_ferredoxin-type"/>
</dbReference>
<evidence type="ECO:0000256" key="3">
    <source>
        <dbReference type="ARBA" id="ARBA00022714"/>
    </source>
</evidence>
<dbReference type="SUPFAM" id="SSF54292">
    <property type="entry name" value="2Fe-2S ferredoxin-like"/>
    <property type="match status" value="1"/>
</dbReference>
<gene>
    <name evidence="11" type="ORF">Asru_0140_06</name>
</gene>
<dbReference type="GO" id="GO:0016491">
    <property type="term" value="F:oxidoreductase activity"/>
    <property type="evidence" value="ECO:0007669"/>
    <property type="project" value="UniProtKB-KW"/>
</dbReference>
<dbReference type="Gene3D" id="2.40.30.10">
    <property type="entry name" value="Translation factors"/>
    <property type="match status" value="1"/>
</dbReference>
<dbReference type="InterPro" id="IPR011884">
    <property type="entry name" value="PaaE"/>
</dbReference>
<keyword evidence="5" id="KW-0274">FAD</keyword>
<dbReference type="GO" id="GO:0051537">
    <property type="term" value="F:2 iron, 2 sulfur cluster binding"/>
    <property type="evidence" value="ECO:0007669"/>
    <property type="project" value="UniProtKB-KW"/>
</dbReference>
<dbReference type="PROSITE" id="PS51085">
    <property type="entry name" value="2FE2S_FER_2"/>
    <property type="match status" value="1"/>
</dbReference>
<evidence type="ECO:0000313" key="11">
    <source>
        <dbReference type="EMBL" id="GAN76668.1"/>
    </source>
</evidence>
<evidence type="ECO:0000256" key="8">
    <source>
        <dbReference type="ARBA" id="ARBA00023014"/>
    </source>
</evidence>
<dbReference type="AlphaFoldDB" id="A0A0D6P647"/>
<dbReference type="Pfam" id="PF00111">
    <property type="entry name" value="Fer2"/>
    <property type="match status" value="1"/>
</dbReference>
<dbReference type="InterPro" id="IPR017938">
    <property type="entry name" value="Riboflavin_synthase-like_b-brl"/>
</dbReference>
<dbReference type="PANTHER" id="PTHR47354">
    <property type="entry name" value="NADH OXIDOREDUCTASE HCR"/>
    <property type="match status" value="1"/>
</dbReference>
<dbReference type="PRINTS" id="PR00410">
    <property type="entry name" value="PHEHYDRXLASE"/>
</dbReference>
<dbReference type="EMBL" id="BANB01000140">
    <property type="protein sequence ID" value="GAN76668.1"/>
    <property type="molecule type" value="Genomic_DNA"/>
</dbReference>
<dbReference type="GO" id="GO:0010124">
    <property type="term" value="P:phenylacetate catabolic process"/>
    <property type="evidence" value="ECO:0007669"/>
    <property type="project" value="InterPro"/>
</dbReference>
<evidence type="ECO:0000259" key="9">
    <source>
        <dbReference type="PROSITE" id="PS51085"/>
    </source>
</evidence>
<keyword evidence="6" id="KW-0560">Oxidoreductase</keyword>
<evidence type="ECO:0000256" key="2">
    <source>
        <dbReference type="ARBA" id="ARBA00022630"/>
    </source>
</evidence>
<dbReference type="GO" id="GO:0046872">
    <property type="term" value="F:metal ion binding"/>
    <property type="evidence" value="ECO:0007669"/>
    <property type="project" value="UniProtKB-KW"/>
</dbReference>
<evidence type="ECO:0000313" key="12">
    <source>
        <dbReference type="Proteomes" id="UP000032680"/>
    </source>
</evidence>